<comment type="caution">
    <text evidence="3">The sequence shown here is derived from an EMBL/GenBank/DDBJ whole genome shotgun (WGS) entry which is preliminary data.</text>
</comment>
<dbReference type="Gramene" id="PRQ23444">
    <property type="protein sequence ID" value="PRQ23444"/>
    <property type="gene ID" value="RchiOBHm_Chr6g0261411"/>
</dbReference>
<gene>
    <name evidence="3" type="ORF">RchiOBHm_Chr6g0261411</name>
</gene>
<keyword evidence="4" id="KW-1185">Reference proteome</keyword>
<evidence type="ECO:0000313" key="3">
    <source>
        <dbReference type="EMBL" id="PRQ23444.1"/>
    </source>
</evidence>
<sequence>MKYMTRLGLSNNAIKALPSSIGYLINLRSLVLDNCGNLTDLPCSIYELQKLWWVSFSDCPKLVRFPNKVESEVLPTYSKVSHDNHNSVEPEPDTEFNSVLPSLSYFGADRCNLSNIDFLASLDCASTLENLDLSGSTIVILPECIINKFVNLWELNLIGCTRLVEIPELPPSIKTLNVTGCVSLERISKLSNILERKESQKMIEKMDLTNCRRLCQNLVEMANKDDEDEVHADLISRLLSSQQSEFTITFTVPRSEVPKWFSGQMDFMGHLRFEFYIETLANFKWDNAGLAVCVAVDQKLQDPWTGFMFYIHINEVCVSIPHSKVVHSEESDHVWLHYVPFLEMWRFGYTLPLPPFTCQVIIYQQEHPRPPIKSCGVHLVMPPNEDVCMKLIRAENLSSEPL</sequence>
<dbReference type="Gene3D" id="3.80.10.10">
    <property type="entry name" value="Ribonuclease Inhibitor"/>
    <property type="match status" value="1"/>
</dbReference>
<dbReference type="SUPFAM" id="SSF52058">
    <property type="entry name" value="L domain-like"/>
    <property type="match status" value="1"/>
</dbReference>
<evidence type="ECO:0000256" key="1">
    <source>
        <dbReference type="ARBA" id="ARBA00022821"/>
    </source>
</evidence>
<dbReference type="PANTHER" id="PTHR47186">
    <property type="entry name" value="LEUCINE-RICH REPEAT-CONTAINING PROTEIN 57"/>
    <property type="match status" value="1"/>
</dbReference>
<evidence type="ECO:0000313" key="4">
    <source>
        <dbReference type="Proteomes" id="UP000238479"/>
    </source>
</evidence>
<name>A0A2P6PNE2_ROSCH</name>
<keyword evidence="1" id="KW-0611">Plant defense</keyword>
<feature type="domain" description="Disease resistance protein RPS4B/Roq1-like leucine-rich repeats" evidence="2">
    <location>
        <begin position="7"/>
        <end position="197"/>
    </location>
</feature>
<dbReference type="Proteomes" id="UP000238479">
    <property type="component" value="Chromosome 6"/>
</dbReference>
<organism evidence="3 4">
    <name type="scientific">Rosa chinensis</name>
    <name type="common">China rose</name>
    <dbReference type="NCBI Taxonomy" id="74649"/>
    <lineage>
        <taxon>Eukaryota</taxon>
        <taxon>Viridiplantae</taxon>
        <taxon>Streptophyta</taxon>
        <taxon>Embryophyta</taxon>
        <taxon>Tracheophyta</taxon>
        <taxon>Spermatophyta</taxon>
        <taxon>Magnoliopsida</taxon>
        <taxon>eudicotyledons</taxon>
        <taxon>Gunneridae</taxon>
        <taxon>Pentapetalae</taxon>
        <taxon>rosids</taxon>
        <taxon>fabids</taxon>
        <taxon>Rosales</taxon>
        <taxon>Rosaceae</taxon>
        <taxon>Rosoideae</taxon>
        <taxon>Rosoideae incertae sedis</taxon>
        <taxon>Rosa</taxon>
    </lineage>
</organism>
<dbReference type="EMBL" id="PDCK01000044">
    <property type="protein sequence ID" value="PRQ23444.1"/>
    <property type="molecule type" value="Genomic_DNA"/>
</dbReference>
<protein>
    <submittedName>
        <fullName evidence="3">Putative leucine-rich repeat domain, L domain-containing protein</fullName>
    </submittedName>
</protein>
<evidence type="ECO:0000259" key="2">
    <source>
        <dbReference type="Pfam" id="PF23286"/>
    </source>
</evidence>
<proteinExistence type="predicted"/>
<dbReference type="AlphaFoldDB" id="A0A2P6PNE2"/>
<dbReference type="InterPro" id="IPR032675">
    <property type="entry name" value="LRR_dom_sf"/>
</dbReference>
<reference evidence="3 4" key="1">
    <citation type="journal article" date="2018" name="Nat. Genet.">
        <title>The Rosa genome provides new insights in the design of modern roses.</title>
        <authorList>
            <person name="Bendahmane M."/>
        </authorList>
    </citation>
    <scope>NUCLEOTIDE SEQUENCE [LARGE SCALE GENOMIC DNA]</scope>
    <source>
        <strain evidence="4">cv. Old Blush</strain>
    </source>
</reference>
<dbReference type="Pfam" id="PF23286">
    <property type="entry name" value="LRR_13"/>
    <property type="match status" value="1"/>
</dbReference>
<dbReference type="PANTHER" id="PTHR47186:SF18">
    <property type="entry name" value="RX N-TERMINAL DOMAIN-CONTAINING PROTEIN"/>
    <property type="match status" value="1"/>
</dbReference>
<accession>A0A2P6PNE2</accession>
<dbReference type="InterPro" id="IPR058546">
    <property type="entry name" value="RPS4B/Roq1-like_LRR"/>
</dbReference>